<accession>A0A9X2CXU3</accession>
<dbReference type="SUPFAM" id="SSF47757">
    <property type="entry name" value="Chemotaxis receptor methyltransferase CheR, N-terminal domain"/>
    <property type="match status" value="1"/>
</dbReference>
<dbReference type="PRINTS" id="PR00996">
    <property type="entry name" value="CHERMTFRASE"/>
</dbReference>
<dbReference type="Pfam" id="PF01739">
    <property type="entry name" value="CheR"/>
    <property type="match status" value="1"/>
</dbReference>
<dbReference type="InterPro" id="IPR000780">
    <property type="entry name" value="CheR_MeTrfase"/>
</dbReference>
<gene>
    <name evidence="2" type="ORF">LOX96_01255</name>
</gene>
<dbReference type="GO" id="GO:0008757">
    <property type="term" value="F:S-adenosylmethionine-dependent methyltransferase activity"/>
    <property type="evidence" value="ECO:0007669"/>
    <property type="project" value="InterPro"/>
</dbReference>
<dbReference type="InterPro" id="IPR022641">
    <property type="entry name" value="CheR_N"/>
</dbReference>
<dbReference type="PROSITE" id="PS50123">
    <property type="entry name" value="CHER"/>
    <property type="match status" value="1"/>
</dbReference>
<organism evidence="2 3">
    <name type="scientific">Legionella maioricensis</name>
    <dbReference type="NCBI Taxonomy" id="2896528"/>
    <lineage>
        <taxon>Bacteria</taxon>
        <taxon>Pseudomonadati</taxon>
        <taxon>Pseudomonadota</taxon>
        <taxon>Gammaproteobacteria</taxon>
        <taxon>Legionellales</taxon>
        <taxon>Legionellaceae</taxon>
        <taxon>Legionella</taxon>
    </lineage>
</organism>
<dbReference type="AlphaFoldDB" id="A0A9X2CXU3"/>
<dbReference type="SMART" id="SM00138">
    <property type="entry name" value="MeTrc"/>
    <property type="match status" value="1"/>
</dbReference>
<dbReference type="SUPFAM" id="SSF53335">
    <property type="entry name" value="S-adenosyl-L-methionine-dependent methyltransferases"/>
    <property type="match status" value="1"/>
</dbReference>
<dbReference type="InterPro" id="IPR050903">
    <property type="entry name" value="Bact_Chemotaxis_MeTrfase"/>
</dbReference>
<dbReference type="PANTHER" id="PTHR24422:SF8">
    <property type="entry name" value="CHEMOTAXIS PROTEIN"/>
    <property type="match status" value="1"/>
</dbReference>
<dbReference type="Proteomes" id="UP001139721">
    <property type="component" value="Unassembled WGS sequence"/>
</dbReference>
<dbReference type="RefSeq" id="WP_250421342.1">
    <property type="nucleotide sequence ID" value="NZ_JAJKBJ010000001.1"/>
</dbReference>
<dbReference type="InterPro" id="IPR029063">
    <property type="entry name" value="SAM-dependent_MTases_sf"/>
</dbReference>
<sequence>MNSSQLMPVDDIQVNSLLEDIYNEYGYDFRNYASASLKRRLRHYMIINNIPTINNLHDRIFYNEENFNDLLLTLSVLVTSMFRDPDFFRALRNKVIPLLHTYPFVRIWIAGCSTGEEAYSMAILLVEEGLDQRSFIYATDMNLRVIEMAKQGIFSMPSMKQYARNYMQSGGKRAFAEYYTSDGESAVIHKAIRKNIHFAQHNLVTDSVFNEFNLILCRNVMIYFNQSLQQHTHKLLYRSLAPFCFLALGEKESMLFTPYEDCYITVDEKEKIYKKVR</sequence>
<reference evidence="2" key="1">
    <citation type="submission" date="2021-11" db="EMBL/GenBank/DDBJ databases">
        <title>Legionella maioricencis sp. nov., a new species isolated from hot water samples in Mallorca.</title>
        <authorList>
            <person name="Crespi S."/>
            <person name="Drasar V."/>
            <person name="Salva-Serra F."/>
            <person name="Jaen-Luchoro D."/>
            <person name="Pineiro-Iglesias B."/>
            <person name="Aliaga F."/>
            <person name="Fernandez-Juarez V."/>
            <person name="Coll G."/>
            <person name="Moore E.R.B."/>
            <person name="Bennasar-Figueras A."/>
        </authorList>
    </citation>
    <scope>NUCLEOTIDE SEQUENCE</scope>
    <source>
        <strain evidence="2">HCPI-6</strain>
    </source>
</reference>
<dbReference type="Gene3D" id="3.40.50.150">
    <property type="entry name" value="Vaccinia Virus protein VP39"/>
    <property type="match status" value="1"/>
</dbReference>
<evidence type="ECO:0000259" key="1">
    <source>
        <dbReference type="PROSITE" id="PS50123"/>
    </source>
</evidence>
<name>A0A9X2CXU3_9GAMM</name>
<dbReference type="PANTHER" id="PTHR24422">
    <property type="entry name" value="CHEMOTAXIS PROTEIN METHYLTRANSFERASE"/>
    <property type="match status" value="1"/>
</dbReference>
<feature type="domain" description="CheR-type methyltransferase" evidence="1">
    <location>
        <begin position="2"/>
        <end position="254"/>
    </location>
</feature>
<protein>
    <submittedName>
        <fullName evidence="2">Protein-glutamate O-methyltransferase CheR</fullName>
    </submittedName>
</protein>
<dbReference type="Pfam" id="PF03705">
    <property type="entry name" value="CheR_N"/>
    <property type="match status" value="1"/>
</dbReference>
<dbReference type="EMBL" id="JAJKBJ010000001">
    <property type="protein sequence ID" value="MCL9682711.1"/>
    <property type="molecule type" value="Genomic_DNA"/>
</dbReference>
<comment type="caution">
    <text evidence="2">The sequence shown here is derived from an EMBL/GenBank/DDBJ whole genome shotgun (WGS) entry which is preliminary data.</text>
</comment>
<evidence type="ECO:0000313" key="2">
    <source>
        <dbReference type="EMBL" id="MCL9682711.1"/>
    </source>
</evidence>
<proteinExistence type="predicted"/>
<keyword evidence="3" id="KW-1185">Reference proteome</keyword>
<dbReference type="InterPro" id="IPR022642">
    <property type="entry name" value="CheR_C"/>
</dbReference>
<evidence type="ECO:0000313" key="3">
    <source>
        <dbReference type="Proteomes" id="UP001139721"/>
    </source>
</evidence>